<gene>
    <name evidence="3" type="ORF">NQF86_00005</name>
</gene>
<dbReference type="InterPro" id="IPR011050">
    <property type="entry name" value="Pectin_lyase_fold/virulence"/>
</dbReference>
<feature type="region of interest" description="Disordered" evidence="2">
    <location>
        <begin position="1832"/>
        <end position="1870"/>
    </location>
</feature>
<organism evidence="3 4">
    <name type="scientific">Bombella pluederhausensis</name>
    <dbReference type="NCBI Taxonomy" id="2967336"/>
    <lineage>
        <taxon>Bacteria</taxon>
        <taxon>Pseudomonadati</taxon>
        <taxon>Pseudomonadota</taxon>
        <taxon>Alphaproteobacteria</taxon>
        <taxon>Acetobacterales</taxon>
        <taxon>Acetobacteraceae</taxon>
        <taxon>Bombella</taxon>
    </lineage>
</organism>
<evidence type="ECO:0000256" key="1">
    <source>
        <dbReference type="ARBA" id="ARBA00022729"/>
    </source>
</evidence>
<feature type="non-terminal residue" evidence="3">
    <location>
        <position position="1870"/>
    </location>
</feature>
<dbReference type="RefSeq" id="WP_266115581.1">
    <property type="nucleotide sequence ID" value="NZ_JANIDY010000001.1"/>
</dbReference>
<keyword evidence="1" id="KW-0732">Signal</keyword>
<feature type="region of interest" description="Disordered" evidence="2">
    <location>
        <begin position="68"/>
        <end position="90"/>
    </location>
</feature>
<evidence type="ECO:0000313" key="4">
    <source>
        <dbReference type="Proteomes" id="UP001165576"/>
    </source>
</evidence>
<feature type="compositionally biased region" description="Low complexity" evidence="2">
    <location>
        <begin position="74"/>
        <end position="83"/>
    </location>
</feature>
<evidence type="ECO:0000256" key="2">
    <source>
        <dbReference type="SAM" id="MobiDB-lite"/>
    </source>
</evidence>
<comment type="caution">
    <text evidence="3">The sequence shown here is derived from an EMBL/GenBank/DDBJ whole genome shotgun (WGS) entry which is preliminary data.</text>
</comment>
<dbReference type="NCBIfam" id="TIGR02601">
    <property type="entry name" value="autotrns_rpt"/>
    <property type="match status" value="5"/>
</dbReference>
<accession>A0ABT3WFQ5</accession>
<reference evidence="3" key="1">
    <citation type="submission" date="2022-07" db="EMBL/GenBank/DDBJ databases">
        <title>Bombella genomes.</title>
        <authorList>
            <person name="Harer L."/>
            <person name="Styblova S."/>
            <person name="Ehrmann M."/>
        </authorList>
    </citation>
    <scope>NUCLEOTIDE SEQUENCE</scope>
    <source>
        <strain evidence="3">TMW 2.2543</strain>
    </source>
</reference>
<name>A0ABT3WFQ5_9PROT</name>
<keyword evidence="4" id="KW-1185">Reference proteome</keyword>
<sequence length="1870" mass="187138">MKKKRTSHDAVLSSMQVNSGLSAAFHDLSHITELRKKQSRSKYLKFSASLAMLLAGVSSLSITSTSARAEDTTTEQQNNNQQTYAPAADQTLTVSTPLQDGTTPLSVLQDGPGTTIFSAQNTYTGSTDIQQGTLALSGAGSIASSSVVSVNKNSKFDVSQTNNDPSIKALAGAGDVVLAGKTLELTNADPSNDYSGTISGTGGLTVSGGTQALSGANSYTGDTTVKQNAGLNLSGAVAGNLTNDGTTNINGGKVSGTATNTGTLTATGGSIGSATNSGTMTLKGGNAVSGDVTQSAGSLTLDGNSIGGTLAANGGQFTVTGNGSTIGSLTGSANSAQDGLQGILTLNHANGQYDGVLSGTGQLLISGGKETLTNQQAYTGYTGVTGGGTLALTGNNAGLSEKTHVNLLDGRPDSPSTLDISGATRSITLAGLSWGSGGLVKLGSNTLTIQNDGNDNSYSGAISGTGGLNITSGSQALSGTNSYTGDTTVSQNAGLNLSGSLAGALINHGTSTITDKATIAGTTTNTGTLTATGGTLSSVTNNGTMTATGGTLSSVTNNGTMTLGNGSTVSGDVTQQAGTLTLDGNTINGTLAANNGSFNVTSSGSKVGSLTGGLDGTLNGTLDLTNAQNTTYDGVLSGTGGLTVTGGTETLTKAQTYTGNTEVKNGATLALTGDANLSDKTVVNLLNGAPILDLSGVTHSITIAGLGYTAPYGSGALIKLGNNTLNLQNSSYSDYAGSISGTGGLNITSGSQKLTGNNSYTGDTTVSQGATLDLSGGSLASALNNQGTTTIENGGSVTQKTTNTNTLNASNSTLGALDNNSGTATLQNTNTGDVTNNATLNTTGGKLNSLNNNAGKSSLTNSDVGDVKNANGATLTATGGSISSATNSSTMTLGSGNTVSGNITQNDGTLTLDGNTIKGTLAANGGSFNVTSAGSIVGSLSGNAAGGLDGTLNLNNAKDTYNGVLSGKGGLTVSGGTETLTQAQGYTGDTNINQNGHLILTGNANLSPSTYLNFNNNTDGNTPALDISNTNNIIAVDRLGGGNGAATINLGKQTLSVTNANDTFSGNVSGNGGTLSIAGPHEILNGSITGNTNLTTSNGLVELYDGNFSYTGNTTVKDGSTVHVNTNVLGTNNVTVEKGGRISGVGTIGNNDHTSNITIDDGAIISPGLPNHNASTLGISGNLTVNGVSDFAGTDINGSGKQANGIILVKGDLNLNGTLNTASLAGQQGSGVQSLYIYAGKYDSHDLSLIIDGKTQSNLDNLQTSNHMVALATANNGDHLSFWDGSNTKSDGQVHGGTGTWQQGDGSSTNWTTASGTDNAAWHHGDFAIFEQPWHGSASETGYVNDITVKGNVEVGGMQFSRTLEGGDVGEPFILKPSDNNSSITLNGNDHYDSAESFLSVTNKNTDEQSTGNIFNKTNKISTIRVGNGTGWGVGTFAIISTNIKDDPNNPTTLVKTDLGKLLLSGDNNYNGGTVINSGTLEIVSDKSLGASGTALNIDGGTLQIGKDTTSNRSIILGKNTNYTDTNNDQNIDLFGNTWTLNGSIIGPGQLVVSSSQKSYTDENPNPLIQDLIQKQTKAMNSVGAGVGTTSVLNLNKDNTYTGNTVIKGISGNPTTGTDSFIVNANSTTPFGNSSSEAHGGRIVLDKGATVNMNGSTNNDPNAGATLGYHQTDIYNFSVLNFNNNSSADHAAITNNDNSVINFNGTSSAGSATIKNANPDDPKPATINFNGKSTAGQASIENTTRGVITFNDSSSAGTSSTTNAGSILFTGNSDAKDATITNKDGSKVDISGLQADGINIGSLSGSGEVDLGSKQLTLGALNKDDTLSASIKDGGQANGQGGSLTKTGTGTLTLTGNNSNTGATNISNGV</sequence>
<feature type="compositionally biased region" description="Low complexity" evidence="2">
    <location>
        <begin position="1843"/>
        <end position="1870"/>
    </location>
</feature>
<dbReference type="InterPro" id="IPR013425">
    <property type="entry name" value="Autotrns_rpt"/>
</dbReference>
<dbReference type="SUPFAM" id="SSF51126">
    <property type="entry name" value="Pectin lyase-like"/>
    <property type="match status" value="1"/>
</dbReference>
<evidence type="ECO:0000313" key="3">
    <source>
        <dbReference type="EMBL" id="MCX5617055.1"/>
    </source>
</evidence>
<protein>
    <submittedName>
        <fullName evidence="3">Autotransporter-associated beta strand repeat-containing protein</fullName>
    </submittedName>
</protein>
<dbReference type="Proteomes" id="UP001165576">
    <property type="component" value="Unassembled WGS sequence"/>
</dbReference>
<dbReference type="EMBL" id="JANIDY010000001">
    <property type="protein sequence ID" value="MCX5617055.1"/>
    <property type="molecule type" value="Genomic_DNA"/>
</dbReference>
<proteinExistence type="predicted"/>
<dbReference type="Pfam" id="PF12951">
    <property type="entry name" value="PATR"/>
    <property type="match status" value="7"/>
</dbReference>